<protein>
    <recommendedName>
        <fullName evidence="3">Transposase MuDR plant domain-containing protein</fullName>
    </recommendedName>
</protein>
<accession>A0A5C7H3R5</accession>
<comment type="caution">
    <text evidence="1">The sequence shown here is derived from an EMBL/GenBank/DDBJ whole genome shotgun (WGS) entry which is preliminary data.</text>
</comment>
<proteinExistence type="predicted"/>
<gene>
    <name evidence="1" type="ORF">EZV62_023646</name>
</gene>
<dbReference type="PANTHER" id="PTHR31973:SF187">
    <property type="entry name" value="MUTATOR TRANSPOSASE MUDRA PROTEIN"/>
    <property type="match status" value="1"/>
</dbReference>
<dbReference type="EMBL" id="VAHF01000011">
    <property type="protein sequence ID" value="TXG51122.1"/>
    <property type="molecule type" value="Genomic_DNA"/>
</dbReference>
<dbReference type="OrthoDB" id="1299179at2759"/>
<dbReference type="AlphaFoldDB" id="A0A5C7H3R5"/>
<name>A0A5C7H3R5_9ROSI</name>
<sequence length="447" mass="51841">MESFKIYLQSGVNQIEVGECDTDHISLITLIHAICEKLNVCSDVPTGEYHVWAQIPWSGEKYGVLSDGELLELFSLFEERGLDSIVFELEDLCYIPTPPEEPQVLDMEGGYEPLGWCNMEYREVPIVEQESVDGDDGITEECMDGFEGYQSKSDDEYFTDSKLEPEQVRIAKCTGDGCKWRAHGSCMIDGVTFMLKTLSDQHYCHRVYNNKEAKVKWITSKFENLVKRNPSIEVKVIGDLLRENYKVSVEIQKLYRAKHGALKELVKEHVNWFRYLRRNLTFMSDRQKGVIIALQLHFPFAHRRYCARQIYANFKLTFKGTINPAAKKWLEEIDSQHWSRFAYDPVIRCDHVTNNMIEAFNSMLGSHRAASYLDMLEFIRRMVIRKFNERKEECRGWTSVLPPRVHAKILKHSKESMTLTMIAVGNMEYELLGPTGGYAVKLREYNC</sequence>
<keyword evidence="2" id="KW-1185">Reference proteome</keyword>
<dbReference type="PANTHER" id="PTHR31973">
    <property type="entry name" value="POLYPROTEIN, PUTATIVE-RELATED"/>
    <property type="match status" value="1"/>
</dbReference>
<evidence type="ECO:0000313" key="2">
    <source>
        <dbReference type="Proteomes" id="UP000323000"/>
    </source>
</evidence>
<organism evidence="1 2">
    <name type="scientific">Acer yangbiense</name>
    <dbReference type="NCBI Taxonomy" id="1000413"/>
    <lineage>
        <taxon>Eukaryota</taxon>
        <taxon>Viridiplantae</taxon>
        <taxon>Streptophyta</taxon>
        <taxon>Embryophyta</taxon>
        <taxon>Tracheophyta</taxon>
        <taxon>Spermatophyta</taxon>
        <taxon>Magnoliopsida</taxon>
        <taxon>eudicotyledons</taxon>
        <taxon>Gunneridae</taxon>
        <taxon>Pentapetalae</taxon>
        <taxon>rosids</taxon>
        <taxon>malvids</taxon>
        <taxon>Sapindales</taxon>
        <taxon>Sapindaceae</taxon>
        <taxon>Hippocastanoideae</taxon>
        <taxon>Acereae</taxon>
        <taxon>Acer</taxon>
    </lineage>
</organism>
<evidence type="ECO:0008006" key="3">
    <source>
        <dbReference type="Google" id="ProtNLM"/>
    </source>
</evidence>
<evidence type="ECO:0000313" key="1">
    <source>
        <dbReference type="EMBL" id="TXG51122.1"/>
    </source>
</evidence>
<reference evidence="2" key="1">
    <citation type="journal article" date="2019" name="Gigascience">
        <title>De novo genome assembly of the endangered Acer yangbiense, a plant species with extremely small populations endemic to Yunnan Province, China.</title>
        <authorList>
            <person name="Yang J."/>
            <person name="Wariss H.M."/>
            <person name="Tao L."/>
            <person name="Zhang R."/>
            <person name="Yun Q."/>
            <person name="Hollingsworth P."/>
            <person name="Dao Z."/>
            <person name="Luo G."/>
            <person name="Guo H."/>
            <person name="Ma Y."/>
            <person name="Sun W."/>
        </authorList>
    </citation>
    <scope>NUCLEOTIDE SEQUENCE [LARGE SCALE GENOMIC DNA]</scope>
    <source>
        <strain evidence="2">cv. Malutang</strain>
    </source>
</reference>
<dbReference type="Proteomes" id="UP000323000">
    <property type="component" value="Chromosome 11"/>
</dbReference>